<keyword evidence="2" id="KW-1133">Transmembrane helix</keyword>
<comment type="caution">
    <text evidence="3">The sequence shown here is derived from an EMBL/GenBank/DDBJ whole genome shotgun (WGS) entry which is preliminary data.</text>
</comment>
<organism evidence="3 4">
    <name type="scientific">Gossypium trilobum</name>
    <dbReference type="NCBI Taxonomy" id="34281"/>
    <lineage>
        <taxon>Eukaryota</taxon>
        <taxon>Viridiplantae</taxon>
        <taxon>Streptophyta</taxon>
        <taxon>Embryophyta</taxon>
        <taxon>Tracheophyta</taxon>
        <taxon>Spermatophyta</taxon>
        <taxon>Magnoliopsida</taxon>
        <taxon>eudicotyledons</taxon>
        <taxon>Gunneridae</taxon>
        <taxon>Pentapetalae</taxon>
        <taxon>rosids</taxon>
        <taxon>malvids</taxon>
        <taxon>Malvales</taxon>
        <taxon>Malvaceae</taxon>
        <taxon>Malvoideae</taxon>
        <taxon>Gossypium</taxon>
    </lineage>
</organism>
<protein>
    <submittedName>
        <fullName evidence="3">Uncharacterized protein</fullName>
    </submittedName>
</protein>
<feature type="compositionally biased region" description="Polar residues" evidence="1">
    <location>
        <begin position="1"/>
        <end position="10"/>
    </location>
</feature>
<reference evidence="3 4" key="1">
    <citation type="journal article" date="2019" name="Genome Biol. Evol.">
        <title>Insights into the evolution of the New World diploid cottons (Gossypium, subgenus Houzingenia) based on genome sequencing.</title>
        <authorList>
            <person name="Grover C.E."/>
            <person name="Arick M.A. 2nd"/>
            <person name="Thrash A."/>
            <person name="Conover J.L."/>
            <person name="Sanders W.S."/>
            <person name="Peterson D.G."/>
            <person name="Frelichowski J.E."/>
            <person name="Scheffler J.A."/>
            <person name="Scheffler B.E."/>
            <person name="Wendel J.F."/>
        </authorList>
    </citation>
    <scope>NUCLEOTIDE SEQUENCE [LARGE SCALE GENOMIC DNA]</scope>
    <source>
        <strain evidence="3">8</strain>
        <tissue evidence="3">Leaf</tissue>
    </source>
</reference>
<dbReference type="AlphaFoldDB" id="A0A7J9DHK7"/>
<feature type="transmembrane region" description="Helical" evidence="2">
    <location>
        <begin position="124"/>
        <end position="149"/>
    </location>
</feature>
<keyword evidence="2" id="KW-0812">Transmembrane</keyword>
<accession>A0A7J9DHK7</accession>
<dbReference type="PANTHER" id="PTHR33782">
    <property type="entry name" value="OS01G0121600 PROTEIN"/>
    <property type="match status" value="1"/>
</dbReference>
<sequence length="158" mass="17459">MQATTSCLSKSSASASAPPPQHRFSSDLIGGRKGLGGAKTVNVKVMASKRSSGPYSHNFDGKLVDESMIVLRKRIQEMQRVEKSYEPPQHWMEWEKQYKKEKYDLDVCQAVGSLQSKLMETRPAVALGMALLLLFTLPTSIAALLFHLIPNSLSSFTS</sequence>
<dbReference type="Proteomes" id="UP000593568">
    <property type="component" value="Unassembled WGS sequence"/>
</dbReference>
<dbReference type="EMBL" id="JABEZW010000002">
    <property type="protein sequence ID" value="MBA0760054.1"/>
    <property type="molecule type" value="Genomic_DNA"/>
</dbReference>
<dbReference type="PANTHER" id="PTHR33782:SF17">
    <property type="match status" value="1"/>
</dbReference>
<evidence type="ECO:0000313" key="3">
    <source>
        <dbReference type="EMBL" id="MBA0760054.1"/>
    </source>
</evidence>
<feature type="region of interest" description="Disordered" evidence="1">
    <location>
        <begin position="1"/>
        <end position="31"/>
    </location>
</feature>
<evidence type="ECO:0000313" key="4">
    <source>
        <dbReference type="Proteomes" id="UP000593568"/>
    </source>
</evidence>
<keyword evidence="2" id="KW-0472">Membrane</keyword>
<name>A0A7J9DHK7_9ROSI</name>
<evidence type="ECO:0000256" key="1">
    <source>
        <dbReference type="SAM" id="MobiDB-lite"/>
    </source>
</evidence>
<evidence type="ECO:0000256" key="2">
    <source>
        <dbReference type="SAM" id="Phobius"/>
    </source>
</evidence>
<gene>
    <name evidence="3" type="ORF">Gotri_022844</name>
</gene>
<proteinExistence type="predicted"/>
<keyword evidence="4" id="KW-1185">Reference proteome</keyword>